<dbReference type="Proteomes" id="UP000194204">
    <property type="component" value="Unassembled WGS sequence"/>
</dbReference>
<organism evidence="1 2">
    <name type="scientific">Xenorhabdus beddingii</name>
    <dbReference type="NCBI Taxonomy" id="40578"/>
    <lineage>
        <taxon>Bacteria</taxon>
        <taxon>Pseudomonadati</taxon>
        <taxon>Pseudomonadota</taxon>
        <taxon>Gammaproteobacteria</taxon>
        <taxon>Enterobacterales</taxon>
        <taxon>Morganellaceae</taxon>
        <taxon>Xenorhabdus</taxon>
    </lineage>
</organism>
<name>A0A1Y2SMN1_9GAMM</name>
<dbReference type="EMBL" id="MUBK01000019">
    <property type="protein sequence ID" value="OTA19364.1"/>
    <property type="molecule type" value="Genomic_DNA"/>
</dbReference>
<proteinExistence type="predicted"/>
<evidence type="ECO:0000313" key="2">
    <source>
        <dbReference type="Proteomes" id="UP000194204"/>
    </source>
</evidence>
<dbReference type="STRING" id="40578.Xbed_02407"/>
<protein>
    <submittedName>
        <fullName evidence="1">Uncharacterized protein</fullName>
    </submittedName>
</protein>
<comment type="caution">
    <text evidence="1">The sequence shown here is derived from an EMBL/GenBank/DDBJ whole genome shotgun (WGS) entry which is preliminary data.</text>
</comment>
<gene>
    <name evidence="1" type="ORF">Xbed_02407</name>
</gene>
<accession>A0A1Y2SMN1</accession>
<evidence type="ECO:0000313" key="1">
    <source>
        <dbReference type="EMBL" id="OTA19364.1"/>
    </source>
</evidence>
<sequence length="38" mass="4284">MNIQEAQYSGLSGKQQGLWLCININFGNRLQGESDTLR</sequence>
<reference evidence="1 2" key="1">
    <citation type="submission" date="2017-01" db="EMBL/GenBank/DDBJ databases">
        <title>Deconstructing symbiosis and pathogenesis requirements using a combined genomic-metabolomic approach.</title>
        <authorList>
            <person name="Tobias N.J."/>
            <person name="Wolff H."/>
            <person name="Djahanschiri B."/>
            <person name="Ebersberger I."/>
            <person name="Bode H.B."/>
        </authorList>
    </citation>
    <scope>NUCLEOTIDE SEQUENCE [LARGE SCALE GENOMIC DNA]</scope>
    <source>
        <strain evidence="1 2">DSM 4764</strain>
    </source>
</reference>
<dbReference type="AlphaFoldDB" id="A0A1Y2SMN1"/>
<keyword evidence="2" id="KW-1185">Reference proteome</keyword>